<proteinExistence type="predicted"/>
<dbReference type="EMBL" id="VXKE01000019">
    <property type="protein sequence ID" value="KAA8708576.1"/>
    <property type="molecule type" value="Genomic_DNA"/>
</dbReference>
<name>A0A5M9QLG6_9HELI</name>
<evidence type="ECO:0000313" key="3">
    <source>
        <dbReference type="Proteomes" id="UP000323707"/>
    </source>
</evidence>
<dbReference type="Proteomes" id="UP000323707">
    <property type="component" value="Unassembled WGS sequence"/>
</dbReference>
<dbReference type="GO" id="GO:0016787">
    <property type="term" value="F:hydrolase activity"/>
    <property type="evidence" value="ECO:0007669"/>
    <property type="project" value="UniProtKB-KW"/>
</dbReference>
<protein>
    <submittedName>
        <fullName evidence="2">Alpha/beta hydrolase</fullName>
    </submittedName>
</protein>
<accession>A0A5M9QLG6</accession>
<comment type="caution">
    <text evidence="2">The sequence shown here is derived from an EMBL/GenBank/DDBJ whole genome shotgun (WGS) entry which is preliminary data.</text>
</comment>
<feature type="domain" description="Serine aminopeptidase S33" evidence="1">
    <location>
        <begin position="78"/>
        <end position="338"/>
    </location>
</feature>
<dbReference type="SUPFAM" id="SSF53474">
    <property type="entry name" value="alpha/beta-Hydrolases"/>
    <property type="match status" value="1"/>
</dbReference>
<dbReference type="Pfam" id="PF12146">
    <property type="entry name" value="Hydrolase_4"/>
    <property type="match status" value="1"/>
</dbReference>
<reference evidence="2 3" key="1">
    <citation type="submission" date="2019-09" db="EMBL/GenBank/DDBJ databases">
        <title>Draft genome sequence of various Type strains from the CCUG.</title>
        <authorList>
            <person name="Pineiro-Iglesias B."/>
            <person name="Tunovic T."/>
            <person name="Unosson C."/>
            <person name="Inganas E."/>
            <person name="Ohlen M."/>
            <person name="Cardew S."/>
            <person name="Jensie-Markopoulos S."/>
            <person name="Salva-Serra F."/>
            <person name="Jaen-Luchoro D."/>
            <person name="Karlsson R."/>
            <person name="Svensson-Stadler L."/>
            <person name="Chun J."/>
            <person name="Moore E."/>
        </authorList>
    </citation>
    <scope>NUCLEOTIDE SEQUENCE [LARGE SCALE GENOMIC DNA]</scope>
    <source>
        <strain evidence="2 3">CCUG 32756T</strain>
    </source>
</reference>
<evidence type="ECO:0000313" key="2">
    <source>
        <dbReference type="EMBL" id="KAA8708576.1"/>
    </source>
</evidence>
<evidence type="ECO:0000259" key="1">
    <source>
        <dbReference type="Pfam" id="PF12146"/>
    </source>
</evidence>
<dbReference type="InterPro" id="IPR051044">
    <property type="entry name" value="MAG_DAG_Lipase"/>
</dbReference>
<sequence length="359" mass="40044">MAHIHLAKLSRSTERILTNSFELDSSSKLESTWLQSQAQGAAMQATITIHKNLHFSSDFGQVAYDLYEPAQVDSSPIIIQIAHGMIEHKDRYEWVANTLAQKGYIIAVSDHRGHGESLNSDNGITLGSMGEDGFCRASYDLYKLSCLLKERYANARIVLLGHSMGSLLARRYTSLYSEALSALILSGSPAFDENLKYGITLAKLLRFFGAKSFGQKFFTNTLFGGFNKQFKKDLPAGLGWLCSNEAVRQAYKDDPKCQFHFDIESFLHLFMGMQEVYGTYPSPKNAHLPILFVSGSDDASGHFGTGVKKARDHLESQGFDDVNILLYKDARHEVLNEPIKEQVIADILLWLESKGLSRG</sequence>
<dbReference type="AlphaFoldDB" id="A0A5M9QLG6"/>
<dbReference type="PANTHER" id="PTHR11614">
    <property type="entry name" value="PHOSPHOLIPASE-RELATED"/>
    <property type="match status" value="1"/>
</dbReference>
<dbReference type="InterPro" id="IPR029058">
    <property type="entry name" value="AB_hydrolase_fold"/>
</dbReference>
<gene>
    <name evidence="2" type="ORF">F4V45_06560</name>
</gene>
<keyword evidence="2" id="KW-0378">Hydrolase</keyword>
<dbReference type="Gene3D" id="3.40.50.1820">
    <property type="entry name" value="alpha/beta hydrolase"/>
    <property type="match status" value="1"/>
</dbReference>
<dbReference type="InterPro" id="IPR022742">
    <property type="entry name" value="Hydrolase_4"/>
</dbReference>
<organism evidence="2 3">
    <name type="scientific">Helicobacter canis</name>
    <dbReference type="NCBI Taxonomy" id="29419"/>
    <lineage>
        <taxon>Bacteria</taxon>
        <taxon>Pseudomonadati</taxon>
        <taxon>Campylobacterota</taxon>
        <taxon>Epsilonproteobacteria</taxon>
        <taxon>Campylobacterales</taxon>
        <taxon>Helicobacteraceae</taxon>
        <taxon>Helicobacter</taxon>
    </lineage>
</organism>